<evidence type="ECO:0000259" key="1">
    <source>
        <dbReference type="Pfam" id="PF20247"/>
    </source>
</evidence>
<proteinExistence type="predicted"/>
<protein>
    <recommendedName>
        <fullName evidence="1">DUF6602 domain-containing protein</fullName>
    </recommendedName>
</protein>
<comment type="caution">
    <text evidence="2">The sequence shown here is derived from an EMBL/GenBank/DDBJ whole genome shotgun (WGS) entry which is preliminary data.</text>
</comment>
<gene>
    <name evidence="2" type="ORF">N5J77_28570</name>
</gene>
<organism evidence="2 3">
    <name type="scientific">Sphingobium yanoikuyae</name>
    <name type="common">Sphingomonas yanoikuyae</name>
    <dbReference type="NCBI Taxonomy" id="13690"/>
    <lineage>
        <taxon>Bacteria</taxon>
        <taxon>Pseudomonadati</taxon>
        <taxon>Pseudomonadota</taxon>
        <taxon>Alphaproteobacteria</taxon>
        <taxon>Sphingomonadales</taxon>
        <taxon>Sphingomonadaceae</taxon>
        <taxon>Sphingobium</taxon>
    </lineage>
</organism>
<dbReference type="Pfam" id="PF20247">
    <property type="entry name" value="DUF6602"/>
    <property type="match status" value="1"/>
</dbReference>
<sequence>MPNQHVLQRLTGLQSILNGVHQSSVGLSSATIGQERAAFVDEFLSKVLPPIYRFGTGDATDAAGAKSGQLDVVVEYPFAPSLPMVGAGQSRLYLAESAAAVIEVKSNLSNQWNDAVNTAKALAPLKRSFGATMSFGAGPQPQIPMFAVGYTGWKTMPPLQSNLNNCPDIFGALVIDAGLYASKSGLVATGPWALWGLIIDLHFVTNSLQSASTSPLDYAK</sequence>
<name>A0AA42X107_SPHYA</name>
<reference evidence="2" key="1">
    <citation type="submission" date="2022-09" db="EMBL/GenBank/DDBJ databases">
        <title>Intensive care unit water sources are persistently colonized with multi-drug resistant bacteria and are the site of extensive horizontal gene transfer of antibiotic resistance genes.</title>
        <authorList>
            <person name="Diorio-Toth L."/>
        </authorList>
    </citation>
    <scope>NUCLEOTIDE SEQUENCE</scope>
    <source>
        <strain evidence="2">GD03659</strain>
    </source>
</reference>
<evidence type="ECO:0000313" key="3">
    <source>
        <dbReference type="Proteomes" id="UP001162318"/>
    </source>
</evidence>
<dbReference type="AlphaFoldDB" id="A0AA42X107"/>
<feature type="domain" description="DUF6602" evidence="1">
    <location>
        <begin position="29"/>
        <end position="122"/>
    </location>
</feature>
<dbReference type="RefSeq" id="WP_137405184.1">
    <property type="nucleotide sequence ID" value="NZ_CP020925.1"/>
</dbReference>
<dbReference type="Proteomes" id="UP001162318">
    <property type="component" value="Unassembled WGS sequence"/>
</dbReference>
<evidence type="ECO:0000313" key="2">
    <source>
        <dbReference type="EMBL" id="MDH2135085.1"/>
    </source>
</evidence>
<accession>A0AA42X107</accession>
<dbReference type="EMBL" id="JAOCKX010000086">
    <property type="protein sequence ID" value="MDH2135085.1"/>
    <property type="molecule type" value="Genomic_DNA"/>
</dbReference>
<dbReference type="InterPro" id="IPR046537">
    <property type="entry name" value="DUF6602"/>
</dbReference>